<dbReference type="InterPro" id="IPR019951">
    <property type="entry name" value="F420_OxRdatse_Rv3520c_pred"/>
</dbReference>
<gene>
    <name evidence="3" type="ORF">DFJ65_2176</name>
</gene>
<dbReference type="SUPFAM" id="SSF51679">
    <property type="entry name" value="Bacterial luciferase-like"/>
    <property type="match status" value="1"/>
</dbReference>
<dbReference type="Gene3D" id="3.20.20.30">
    <property type="entry name" value="Luciferase-like domain"/>
    <property type="match status" value="1"/>
</dbReference>
<evidence type="ECO:0000313" key="3">
    <source>
        <dbReference type="EMBL" id="REF31131.1"/>
    </source>
</evidence>
<dbReference type="RefSeq" id="WP_115923022.1">
    <property type="nucleotide sequence ID" value="NZ_QTUA01000001.1"/>
</dbReference>
<sequence>MRLALNVGYWGTTGTDDLNGMLALSKAADEHHYDVVWLAEAYGSDIPSLTGYLAAHTQNVGYGAAIMQIPGRTPAMTAMTAATLDRITGGRFHLGLGVSGPQVSEGWHGVRFADPLGRTREYVEIVRQALGRKNVEFHGKHFDLPLPDGPGKSLRLLLLPERDDLPIYLASLGPKNLALTGEIADGWIGIFVSPEFLPEQLAVMGEGRQKAGKTMDGFDVVASIGISVSDDIDVAADRLRAHTALYVGGMGSRDKNFYHALATRMGFEKQADHVQDLYLAKQHRDAAAAVPREFIERTAMVGDSEAIRARLRAYAKAGVTTLAISPWMDSLEERIELVGLVARLMDEEGLRSK</sequence>
<dbReference type="Proteomes" id="UP000256253">
    <property type="component" value="Unassembled WGS sequence"/>
</dbReference>
<dbReference type="CDD" id="cd01097">
    <property type="entry name" value="Tetrahydromethanopterin_reductase"/>
    <property type="match status" value="1"/>
</dbReference>
<dbReference type="InterPro" id="IPR050564">
    <property type="entry name" value="F420-G6PD/mer"/>
</dbReference>
<dbReference type="InterPro" id="IPR036661">
    <property type="entry name" value="Luciferase-like_sf"/>
</dbReference>
<evidence type="ECO:0000259" key="2">
    <source>
        <dbReference type="Pfam" id="PF00296"/>
    </source>
</evidence>
<dbReference type="NCBIfam" id="TIGR03559">
    <property type="entry name" value="F420_Rv3520c"/>
    <property type="match status" value="1"/>
</dbReference>
<dbReference type="GO" id="GO:0016705">
    <property type="term" value="F:oxidoreductase activity, acting on paired donors, with incorporation or reduction of molecular oxygen"/>
    <property type="evidence" value="ECO:0007669"/>
    <property type="project" value="InterPro"/>
</dbReference>
<evidence type="ECO:0000313" key="4">
    <source>
        <dbReference type="Proteomes" id="UP000256253"/>
    </source>
</evidence>
<evidence type="ECO:0000256" key="1">
    <source>
        <dbReference type="ARBA" id="ARBA00023002"/>
    </source>
</evidence>
<keyword evidence="1" id="KW-0560">Oxidoreductase</keyword>
<organism evidence="3 4">
    <name type="scientific">Calidifontibacter indicus</name>
    <dbReference type="NCBI Taxonomy" id="419650"/>
    <lineage>
        <taxon>Bacteria</taxon>
        <taxon>Bacillati</taxon>
        <taxon>Actinomycetota</taxon>
        <taxon>Actinomycetes</taxon>
        <taxon>Micrococcales</taxon>
        <taxon>Dermacoccaceae</taxon>
        <taxon>Calidifontibacter</taxon>
    </lineage>
</organism>
<proteinExistence type="predicted"/>
<accession>A0A3D9V207</accession>
<dbReference type="PANTHER" id="PTHR43244:SF1">
    <property type="entry name" value="5,10-METHYLENETETRAHYDROMETHANOPTERIN REDUCTASE"/>
    <property type="match status" value="1"/>
</dbReference>
<dbReference type="AlphaFoldDB" id="A0A3D9V207"/>
<dbReference type="OrthoDB" id="5241778at2"/>
<dbReference type="Pfam" id="PF00296">
    <property type="entry name" value="Bac_luciferase"/>
    <property type="match status" value="1"/>
</dbReference>
<reference evidence="3 4" key="1">
    <citation type="submission" date="2018-08" db="EMBL/GenBank/DDBJ databases">
        <title>Sequencing the genomes of 1000 actinobacteria strains.</title>
        <authorList>
            <person name="Klenk H.-P."/>
        </authorList>
    </citation>
    <scope>NUCLEOTIDE SEQUENCE [LARGE SCALE GENOMIC DNA]</scope>
    <source>
        <strain evidence="3 4">DSM 22967</strain>
    </source>
</reference>
<keyword evidence="4" id="KW-1185">Reference proteome</keyword>
<comment type="caution">
    <text evidence="3">The sequence shown here is derived from an EMBL/GenBank/DDBJ whole genome shotgun (WGS) entry which is preliminary data.</text>
</comment>
<dbReference type="PANTHER" id="PTHR43244">
    <property type="match status" value="1"/>
</dbReference>
<protein>
    <submittedName>
        <fullName evidence="3">F420-dependent oxidoreductase-like protein</fullName>
    </submittedName>
</protein>
<dbReference type="InterPro" id="IPR011251">
    <property type="entry name" value="Luciferase-like_dom"/>
</dbReference>
<feature type="domain" description="Luciferase-like" evidence="2">
    <location>
        <begin position="9"/>
        <end position="320"/>
    </location>
</feature>
<dbReference type="EMBL" id="QTUA01000001">
    <property type="protein sequence ID" value="REF31131.1"/>
    <property type="molecule type" value="Genomic_DNA"/>
</dbReference>
<name>A0A3D9V207_9MICO</name>